<evidence type="ECO:0000313" key="1">
    <source>
        <dbReference type="EMBL" id="EAU67653.1"/>
    </source>
</evidence>
<accession>Q096K7</accession>
<dbReference type="Proteomes" id="UP000032702">
    <property type="component" value="Unassembled WGS sequence"/>
</dbReference>
<name>Q096K7_STIAD</name>
<comment type="caution">
    <text evidence="1">The sequence shown here is derived from an EMBL/GenBank/DDBJ whole genome shotgun (WGS) entry which is preliminary data.</text>
</comment>
<protein>
    <submittedName>
        <fullName evidence="1">Uncharacterized protein</fullName>
    </submittedName>
</protein>
<organism evidence="1 2">
    <name type="scientific">Stigmatella aurantiaca (strain DW4/3-1)</name>
    <dbReference type="NCBI Taxonomy" id="378806"/>
    <lineage>
        <taxon>Bacteria</taxon>
        <taxon>Pseudomonadati</taxon>
        <taxon>Myxococcota</taxon>
        <taxon>Myxococcia</taxon>
        <taxon>Myxococcales</taxon>
        <taxon>Cystobacterineae</taxon>
        <taxon>Archangiaceae</taxon>
        <taxon>Stigmatella</taxon>
    </lineage>
</organism>
<dbReference type="EMBL" id="AAMD01000029">
    <property type="protein sequence ID" value="EAU67653.1"/>
    <property type="molecule type" value="Genomic_DNA"/>
</dbReference>
<reference evidence="1 2" key="1">
    <citation type="submission" date="2006-04" db="EMBL/GenBank/DDBJ databases">
        <authorList>
            <person name="Nierman W.C."/>
        </authorList>
    </citation>
    <scope>NUCLEOTIDE SEQUENCE [LARGE SCALE GENOMIC DNA]</scope>
    <source>
        <strain evidence="1 2">DW4/3-1</strain>
    </source>
</reference>
<proteinExistence type="predicted"/>
<sequence>MKRFATPVHFLRKPFRKGRARLRKAIAAQIGATLSRLFPSR</sequence>
<gene>
    <name evidence="1" type="ORF">STIAU_0601</name>
</gene>
<dbReference type="AlphaFoldDB" id="Q096K7"/>
<evidence type="ECO:0000313" key="2">
    <source>
        <dbReference type="Proteomes" id="UP000032702"/>
    </source>
</evidence>